<keyword evidence="8" id="KW-1185">Reference proteome</keyword>
<evidence type="ECO:0000256" key="2">
    <source>
        <dbReference type="ARBA" id="ARBA00022692"/>
    </source>
</evidence>
<dbReference type="eggNOG" id="COG0395">
    <property type="taxonomic scope" value="Bacteria"/>
</dbReference>
<dbReference type="KEGG" id="ssm:Spirs_3408"/>
<keyword evidence="3 5" id="KW-1133">Transmembrane helix</keyword>
<dbReference type="Gene3D" id="1.10.3720.10">
    <property type="entry name" value="MetI-like"/>
    <property type="match status" value="1"/>
</dbReference>
<keyword evidence="4 5" id="KW-0472">Membrane</keyword>
<dbReference type="PROSITE" id="PS50928">
    <property type="entry name" value="ABC_TM1"/>
    <property type="match status" value="1"/>
</dbReference>
<keyword evidence="5" id="KW-0813">Transport</keyword>
<feature type="transmembrane region" description="Helical" evidence="5">
    <location>
        <begin position="106"/>
        <end position="127"/>
    </location>
</feature>
<dbReference type="Proteomes" id="UP000002318">
    <property type="component" value="Chromosome"/>
</dbReference>
<feature type="domain" description="ABC transmembrane type-1" evidence="6">
    <location>
        <begin position="71"/>
        <end position="261"/>
    </location>
</feature>
<dbReference type="RefSeq" id="WP_013255956.1">
    <property type="nucleotide sequence ID" value="NC_014364.1"/>
</dbReference>
<dbReference type="PANTHER" id="PTHR43879">
    <property type="entry name" value="ABC TRANSPORTER PERMEASE PROTEIN"/>
    <property type="match status" value="1"/>
</dbReference>
<feature type="transmembrane region" description="Helical" evidence="5">
    <location>
        <begin position="71"/>
        <end position="94"/>
    </location>
</feature>
<organism evidence="7 8">
    <name type="scientific">Sediminispirochaeta smaragdinae (strain DSM 11293 / JCM 15392 / SEBR 4228)</name>
    <name type="common">Spirochaeta smaragdinae</name>
    <dbReference type="NCBI Taxonomy" id="573413"/>
    <lineage>
        <taxon>Bacteria</taxon>
        <taxon>Pseudomonadati</taxon>
        <taxon>Spirochaetota</taxon>
        <taxon>Spirochaetia</taxon>
        <taxon>Spirochaetales</taxon>
        <taxon>Spirochaetaceae</taxon>
        <taxon>Sediminispirochaeta</taxon>
    </lineage>
</organism>
<protein>
    <submittedName>
        <fullName evidence="7">Binding-protein-dependent transport systems inner membrane component</fullName>
    </submittedName>
</protein>
<dbReference type="HOGENOM" id="CLU_016047_1_2_12"/>
<sequence length="276" mass="30769">MSLRHTLSKQRFFLYFFLVLGVLLFLVPMYMALITSLKDPAEINLARAWSLPKRLNWKSYKDAFDLLRPDFLNSIILAVTATLISALVGAVNGFVFSKNRFSGSELIFSFLLFGMFIPYQIILIPLFQVLRSIGLYGSLGGLILAHVIYGIPIVTLIFRNFYDQIPNSLVESARLDGCGFFSLLIRMFIPLSAPAFVVVGIWQFTQIWNEFLWGITLTRPEANPITVGLSKLAGGQAVSWNLPMAGSFIAGLPVLLIYIILGKYFIRGLLAGSVKG</sequence>
<comment type="subcellular location">
    <subcellularLocation>
        <location evidence="1 5">Cell membrane</location>
        <topology evidence="1 5">Multi-pass membrane protein</topology>
    </subcellularLocation>
</comment>
<dbReference type="EMBL" id="CP002116">
    <property type="protein sequence ID" value="ADK82497.1"/>
    <property type="molecule type" value="Genomic_DNA"/>
</dbReference>
<evidence type="ECO:0000313" key="8">
    <source>
        <dbReference type="Proteomes" id="UP000002318"/>
    </source>
</evidence>
<name>E1R2D7_SEDSS</name>
<dbReference type="GO" id="GO:0005886">
    <property type="term" value="C:plasma membrane"/>
    <property type="evidence" value="ECO:0007669"/>
    <property type="project" value="UniProtKB-SubCell"/>
</dbReference>
<evidence type="ECO:0000256" key="4">
    <source>
        <dbReference type="ARBA" id="ARBA00023136"/>
    </source>
</evidence>
<dbReference type="CDD" id="cd06261">
    <property type="entry name" value="TM_PBP2"/>
    <property type="match status" value="1"/>
</dbReference>
<dbReference type="InterPro" id="IPR000515">
    <property type="entry name" value="MetI-like"/>
</dbReference>
<dbReference type="SUPFAM" id="SSF161098">
    <property type="entry name" value="MetI-like"/>
    <property type="match status" value="1"/>
</dbReference>
<dbReference type="GO" id="GO:0055085">
    <property type="term" value="P:transmembrane transport"/>
    <property type="evidence" value="ECO:0007669"/>
    <property type="project" value="InterPro"/>
</dbReference>
<feature type="transmembrane region" description="Helical" evidence="5">
    <location>
        <begin position="244"/>
        <end position="266"/>
    </location>
</feature>
<proteinExistence type="inferred from homology"/>
<gene>
    <name evidence="7" type="ordered locus">Spirs_3408</name>
</gene>
<keyword evidence="2 5" id="KW-0812">Transmembrane</keyword>
<dbReference type="InterPro" id="IPR035906">
    <property type="entry name" value="MetI-like_sf"/>
</dbReference>
<evidence type="ECO:0000256" key="5">
    <source>
        <dbReference type="RuleBase" id="RU363032"/>
    </source>
</evidence>
<dbReference type="STRING" id="573413.Spirs_3408"/>
<feature type="transmembrane region" description="Helical" evidence="5">
    <location>
        <begin position="133"/>
        <end position="158"/>
    </location>
</feature>
<dbReference type="OrthoDB" id="9815445at2"/>
<evidence type="ECO:0000256" key="3">
    <source>
        <dbReference type="ARBA" id="ARBA00022989"/>
    </source>
</evidence>
<evidence type="ECO:0000313" key="7">
    <source>
        <dbReference type="EMBL" id="ADK82497.1"/>
    </source>
</evidence>
<dbReference type="Pfam" id="PF00528">
    <property type="entry name" value="BPD_transp_1"/>
    <property type="match status" value="1"/>
</dbReference>
<dbReference type="AlphaFoldDB" id="E1R2D7"/>
<dbReference type="PANTHER" id="PTHR43879:SF1">
    <property type="entry name" value="GLUCOSE IMPORT SYSTEM PERMEASE PROTEIN GLCU"/>
    <property type="match status" value="1"/>
</dbReference>
<reference evidence="7 8" key="1">
    <citation type="journal article" date="2010" name="Stand. Genomic Sci.">
        <title>Complete genome sequence of Spirochaeta smaragdinae type strain (SEBR 4228).</title>
        <authorList>
            <person name="Mavromatis K."/>
            <person name="Yasawong M."/>
            <person name="Chertkov O."/>
            <person name="Lapidus A."/>
            <person name="Lucas S."/>
            <person name="Nolan M."/>
            <person name="Del Rio T.G."/>
            <person name="Tice H."/>
            <person name="Cheng J.F."/>
            <person name="Pitluck S."/>
            <person name="Liolios K."/>
            <person name="Ivanova N."/>
            <person name="Tapia R."/>
            <person name="Han C."/>
            <person name="Bruce D."/>
            <person name="Goodwin L."/>
            <person name="Pati A."/>
            <person name="Chen A."/>
            <person name="Palaniappan K."/>
            <person name="Land M."/>
            <person name="Hauser L."/>
            <person name="Chang Y.J."/>
            <person name="Jeffries C.D."/>
            <person name="Detter J.C."/>
            <person name="Rohde M."/>
            <person name="Brambilla E."/>
            <person name="Spring S."/>
            <person name="Goker M."/>
            <person name="Sikorski J."/>
            <person name="Woyke T."/>
            <person name="Bristow J."/>
            <person name="Eisen J.A."/>
            <person name="Markowitz V."/>
            <person name="Hugenholtz P."/>
            <person name="Klenk H.P."/>
            <person name="Kyrpides N.C."/>
        </authorList>
    </citation>
    <scope>NUCLEOTIDE SEQUENCE [LARGE SCALE GENOMIC DNA]</scope>
    <source>
        <strain evidence="8">DSM 11293 / JCM 15392 / SEBR 4228</strain>
    </source>
</reference>
<accession>E1R2D7</accession>
<feature type="transmembrane region" description="Helical" evidence="5">
    <location>
        <begin position="12"/>
        <end position="33"/>
    </location>
</feature>
<evidence type="ECO:0000259" key="6">
    <source>
        <dbReference type="PROSITE" id="PS50928"/>
    </source>
</evidence>
<evidence type="ECO:0000256" key="1">
    <source>
        <dbReference type="ARBA" id="ARBA00004651"/>
    </source>
</evidence>
<comment type="similarity">
    <text evidence="5">Belongs to the binding-protein-dependent transport system permease family.</text>
</comment>
<feature type="transmembrane region" description="Helical" evidence="5">
    <location>
        <begin position="179"/>
        <end position="204"/>
    </location>
</feature>